<feature type="transmembrane region" description="Helical" evidence="7">
    <location>
        <begin position="20"/>
        <end position="41"/>
    </location>
</feature>
<dbReference type="STRING" id="765440.A0A0C3G4F5"/>
<feature type="domain" description="Plastocyanin-like" evidence="8">
    <location>
        <begin position="258"/>
        <end position="401"/>
    </location>
</feature>
<keyword evidence="12" id="KW-1185">Reference proteome</keyword>
<dbReference type="InterPro" id="IPR008972">
    <property type="entry name" value="Cupredoxin"/>
</dbReference>
<dbReference type="CDD" id="cd13857">
    <property type="entry name" value="CuRO_1_Diphenol_Ox"/>
    <property type="match status" value="1"/>
</dbReference>
<dbReference type="InterPro" id="IPR033138">
    <property type="entry name" value="Cu_oxidase_CS"/>
</dbReference>
<evidence type="ECO:0000256" key="2">
    <source>
        <dbReference type="ARBA" id="ARBA00022723"/>
    </source>
</evidence>
<keyword evidence="2" id="KW-0479">Metal-binding</keyword>
<dbReference type="AlphaFoldDB" id="A0A0C3G4F5"/>
<evidence type="ECO:0000313" key="11">
    <source>
        <dbReference type="EMBL" id="KIM86689.1"/>
    </source>
</evidence>
<dbReference type="GO" id="GO:0005507">
    <property type="term" value="F:copper ion binding"/>
    <property type="evidence" value="ECO:0007669"/>
    <property type="project" value="InterPro"/>
</dbReference>
<protein>
    <submittedName>
        <fullName evidence="11">Multicopper oxidase</fullName>
    </submittedName>
</protein>
<dbReference type="CDD" id="cd13910">
    <property type="entry name" value="CuRO_3_MCO_like_4"/>
    <property type="match status" value="1"/>
</dbReference>
<dbReference type="InterPro" id="IPR011707">
    <property type="entry name" value="Cu-oxidase-like_N"/>
</dbReference>
<keyword evidence="7" id="KW-0472">Membrane</keyword>
<keyword evidence="6" id="KW-0325">Glycoprotein</keyword>
<keyword evidence="4" id="KW-0186">Copper</keyword>
<evidence type="ECO:0000259" key="10">
    <source>
        <dbReference type="Pfam" id="PF07732"/>
    </source>
</evidence>
<evidence type="ECO:0000259" key="9">
    <source>
        <dbReference type="Pfam" id="PF07731"/>
    </source>
</evidence>
<dbReference type="Gene3D" id="2.60.40.420">
    <property type="entry name" value="Cupredoxins - blue copper proteins"/>
    <property type="match status" value="3"/>
</dbReference>
<evidence type="ECO:0000256" key="1">
    <source>
        <dbReference type="ARBA" id="ARBA00010609"/>
    </source>
</evidence>
<dbReference type="PANTHER" id="PTHR11709:SF414">
    <property type="entry name" value="ADR239WP"/>
    <property type="match status" value="1"/>
</dbReference>
<dbReference type="InterPro" id="IPR002355">
    <property type="entry name" value="Cu_oxidase_Cu_BS"/>
</dbReference>
<dbReference type="HOGENOM" id="CLU_006504_7_1_1"/>
<evidence type="ECO:0000259" key="8">
    <source>
        <dbReference type="Pfam" id="PF00394"/>
    </source>
</evidence>
<dbReference type="GO" id="GO:0016491">
    <property type="term" value="F:oxidoreductase activity"/>
    <property type="evidence" value="ECO:0007669"/>
    <property type="project" value="UniProtKB-KW"/>
</dbReference>
<dbReference type="Pfam" id="PF07731">
    <property type="entry name" value="Cu-oxidase_2"/>
    <property type="match status" value="1"/>
</dbReference>
<keyword evidence="5" id="KW-1015">Disulfide bond</keyword>
<dbReference type="EMBL" id="KN832981">
    <property type="protein sequence ID" value="KIM86689.1"/>
    <property type="molecule type" value="Genomic_DNA"/>
</dbReference>
<sequence>MSENSEIESKIQKPASRRSLLGGILLVILVLALALGLGLGLKHGMHADSPSNSTNGLTIVPRSQLVDSSQLVLLPSFDVNTPPQSREFNWTLSEIISDPTGTSKNMLVVNGISPGPTIEANFGDRIIVQVTNNLPNVTSIHWHGQNQNGTNYMDGTFGITECGIAPGSTFAYNWTVQNVGTFWWHAHYATQYSDGVFGALILHSPNDTLKFSDGASSNTSNTVPVRNVLDAGKNEYPSKARRASNPSAITNTTYDGDLIFFVGDVYNTLSSIVLQSYLSPDGPDGTQGDEPVGDGGLVNGIGKSNCDFAPAGSTCDGGSNYNFTVEPGKRYRMRIVNSGSFANIRFSVDGHALTVVEADATAVVPILVQSVELFVAQRYSVIIETNQQPGAYYVRGEVMTDMFNYDNLALVTEQNAVMRYAGISETTMPNDTVPALDGVTQDLNTDLLVPVVPITPPPATRTETVFVTFELTTQNTWGAFFNGTAWAPETNGNATVFQTAGAAITNSSFSSDSQFIITNNDIEVFDLVINNQDDGDHPFHLHGHTVLLLGTGPGDYQGQANLTQPNPMRRDTFVVPAYSWGVVRFVTDNPGLWALHCHIVWHMEAGLLMQFSNLPSKIAQFQFPQSMRDQCNAIAARG</sequence>
<evidence type="ECO:0000256" key="6">
    <source>
        <dbReference type="ARBA" id="ARBA00023180"/>
    </source>
</evidence>
<dbReference type="InParanoid" id="A0A0C3G4F5"/>
<dbReference type="InterPro" id="IPR011706">
    <property type="entry name" value="Cu-oxidase_C"/>
</dbReference>
<dbReference type="InterPro" id="IPR001117">
    <property type="entry name" value="Cu-oxidase_2nd"/>
</dbReference>
<accession>A0A0C3G4F5</accession>
<keyword evidence="3" id="KW-0560">Oxidoreductase</keyword>
<keyword evidence="7" id="KW-1133">Transmembrane helix</keyword>
<proteinExistence type="inferred from homology"/>
<evidence type="ECO:0000256" key="3">
    <source>
        <dbReference type="ARBA" id="ARBA00023002"/>
    </source>
</evidence>
<dbReference type="Pfam" id="PF00394">
    <property type="entry name" value="Cu-oxidase"/>
    <property type="match status" value="1"/>
</dbReference>
<dbReference type="Proteomes" id="UP000054166">
    <property type="component" value="Unassembled WGS sequence"/>
</dbReference>
<dbReference type="InterPro" id="IPR045087">
    <property type="entry name" value="Cu-oxidase_fam"/>
</dbReference>
<comment type="similarity">
    <text evidence="1">Belongs to the multicopper oxidase family.</text>
</comment>
<dbReference type="PANTHER" id="PTHR11709">
    <property type="entry name" value="MULTI-COPPER OXIDASE"/>
    <property type="match status" value="1"/>
</dbReference>
<name>A0A0C3G4F5_PILCF</name>
<organism evidence="11 12">
    <name type="scientific">Piloderma croceum (strain F 1598)</name>
    <dbReference type="NCBI Taxonomy" id="765440"/>
    <lineage>
        <taxon>Eukaryota</taxon>
        <taxon>Fungi</taxon>
        <taxon>Dikarya</taxon>
        <taxon>Basidiomycota</taxon>
        <taxon>Agaricomycotina</taxon>
        <taxon>Agaricomycetes</taxon>
        <taxon>Agaricomycetidae</taxon>
        <taxon>Atheliales</taxon>
        <taxon>Atheliaceae</taxon>
        <taxon>Piloderma</taxon>
    </lineage>
</organism>
<gene>
    <name evidence="11" type="ORF">PILCRDRAFT_815938</name>
</gene>
<reference evidence="12" key="2">
    <citation type="submission" date="2015-01" db="EMBL/GenBank/DDBJ databases">
        <title>Evolutionary Origins and Diversification of the Mycorrhizal Mutualists.</title>
        <authorList>
            <consortium name="DOE Joint Genome Institute"/>
            <consortium name="Mycorrhizal Genomics Consortium"/>
            <person name="Kohler A."/>
            <person name="Kuo A."/>
            <person name="Nagy L.G."/>
            <person name="Floudas D."/>
            <person name="Copeland A."/>
            <person name="Barry K.W."/>
            <person name="Cichocki N."/>
            <person name="Veneault-Fourrey C."/>
            <person name="LaButti K."/>
            <person name="Lindquist E.A."/>
            <person name="Lipzen A."/>
            <person name="Lundell T."/>
            <person name="Morin E."/>
            <person name="Murat C."/>
            <person name="Riley R."/>
            <person name="Ohm R."/>
            <person name="Sun H."/>
            <person name="Tunlid A."/>
            <person name="Henrissat B."/>
            <person name="Grigoriev I.V."/>
            <person name="Hibbett D.S."/>
            <person name="Martin F."/>
        </authorList>
    </citation>
    <scope>NUCLEOTIDE SEQUENCE [LARGE SCALE GENOMIC DNA]</scope>
    <source>
        <strain evidence="12">F 1598</strain>
    </source>
</reference>
<evidence type="ECO:0000256" key="7">
    <source>
        <dbReference type="SAM" id="Phobius"/>
    </source>
</evidence>
<dbReference type="Pfam" id="PF07732">
    <property type="entry name" value="Cu-oxidase_3"/>
    <property type="match status" value="1"/>
</dbReference>
<feature type="domain" description="Plastocyanin-like" evidence="10">
    <location>
        <begin position="99"/>
        <end position="206"/>
    </location>
</feature>
<dbReference type="FunFam" id="2.60.40.420:FF:000045">
    <property type="entry name" value="Laccase 2"/>
    <property type="match status" value="1"/>
</dbReference>
<dbReference type="PROSITE" id="PS00080">
    <property type="entry name" value="MULTICOPPER_OXIDASE2"/>
    <property type="match status" value="1"/>
</dbReference>
<evidence type="ECO:0000313" key="12">
    <source>
        <dbReference type="Proteomes" id="UP000054166"/>
    </source>
</evidence>
<dbReference type="OrthoDB" id="2121828at2759"/>
<dbReference type="SUPFAM" id="SSF49503">
    <property type="entry name" value="Cupredoxins"/>
    <property type="match status" value="3"/>
</dbReference>
<reference evidence="11 12" key="1">
    <citation type="submission" date="2014-04" db="EMBL/GenBank/DDBJ databases">
        <authorList>
            <consortium name="DOE Joint Genome Institute"/>
            <person name="Kuo A."/>
            <person name="Tarkka M."/>
            <person name="Buscot F."/>
            <person name="Kohler A."/>
            <person name="Nagy L.G."/>
            <person name="Floudas D."/>
            <person name="Copeland A."/>
            <person name="Barry K.W."/>
            <person name="Cichocki N."/>
            <person name="Veneault-Fourrey C."/>
            <person name="LaButti K."/>
            <person name="Lindquist E.A."/>
            <person name="Lipzen A."/>
            <person name="Lundell T."/>
            <person name="Morin E."/>
            <person name="Murat C."/>
            <person name="Sun H."/>
            <person name="Tunlid A."/>
            <person name="Henrissat B."/>
            <person name="Grigoriev I.V."/>
            <person name="Hibbett D.S."/>
            <person name="Martin F."/>
            <person name="Nordberg H.P."/>
            <person name="Cantor M.N."/>
            <person name="Hua S.X."/>
        </authorList>
    </citation>
    <scope>NUCLEOTIDE SEQUENCE [LARGE SCALE GENOMIC DNA]</scope>
    <source>
        <strain evidence="11 12">F 1598</strain>
    </source>
</reference>
<keyword evidence="7" id="KW-0812">Transmembrane</keyword>
<evidence type="ECO:0000256" key="5">
    <source>
        <dbReference type="ARBA" id="ARBA00023157"/>
    </source>
</evidence>
<evidence type="ECO:0000256" key="4">
    <source>
        <dbReference type="ARBA" id="ARBA00023008"/>
    </source>
</evidence>
<dbReference type="PROSITE" id="PS00079">
    <property type="entry name" value="MULTICOPPER_OXIDASE1"/>
    <property type="match status" value="1"/>
</dbReference>
<feature type="domain" description="Plastocyanin-like" evidence="9">
    <location>
        <begin position="490"/>
        <end position="615"/>
    </location>
</feature>